<dbReference type="Pfam" id="PF00226">
    <property type="entry name" value="DnaJ"/>
    <property type="match status" value="1"/>
</dbReference>
<dbReference type="InterPro" id="IPR007791">
    <property type="entry name" value="DjlA_N"/>
</dbReference>
<dbReference type="Gene3D" id="1.10.287.110">
    <property type="entry name" value="DnaJ domain"/>
    <property type="match status" value="1"/>
</dbReference>
<protein>
    <submittedName>
        <fullName evidence="3">Molecular chaperone DnaJ</fullName>
    </submittedName>
</protein>
<comment type="caution">
    <text evidence="3">The sequence shown here is derived from an EMBL/GenBank/DDBJ whole genome shotgun (WGS) entry which is preliminary data.</text>
</comment>
<keyword evidence="1" id="KW-0472">Membrane</keyword>
<dbReference type="CDD" id="cd07316">
    <property type="entry name" value="terB_like_DjlA"/>
    <property type="match status" value="1"/>
</dbReference>
<feature type="domain" description="J" evidence="2">
    <location>
        <begin position="180"/>
        <end position="242"/>
    </location>
</feature>
<dbReference type="InterPro" id="IPR029024">
    <property type="entry name" value="TerB-like"/>
</dbReference>
<proteinExistence type="predicted"/>
<evidence type="ECO:0000256" key="1">
    <source>
        <dbReference type="SAM" id="Phobius"/>
    </source>
</evidence>
<dbReference type="Pfam" id="PF05099">
    <property type="entry name" value="TerB"/>
    <property type="match status" value="1"/>
</dbReference>
<dbReference type="CDD" id="cd06257">
    <property type="entry name" value="DnaJ"/>
    <property type="match status" value="1"/>
</dbReference>
<dbReference type="PRINTS" id="PR00625">
    <property type="entry name" value="JDOMAIN"/>
</dbReference>
<dbReference type="PROSITE" id="PS50076">
    <property type="entry name" value="DNAJ_2"/>
    <property type="match status" value="1"/>
</dbReference>
<organism evidence="3">
    <name type="scientific">Mariniphaga anaerophila</name>
    <dbReference type="NCBI Taxonomy" id="1484053"/>
    <lineage>
        <taxon>Bacteria</taxon>
        <taxon>Pseudomonadati</taxon>
        <taxon>Bacteroidota</taxon>
        <taxon>Bacteroidia</taxon>
        <taxon>Marinilabiliales</taxon>
        <taxon>Prolixibacteraceae</taxon>
        <taxon>Mariniphaga</taxon>
    </lineage>
</organism>
<feature type="transmembrane region" description="Helical" evidence="1">
    <location>
        <begin position="52"/>
        <end position="68"/>
    </location>
</feature>
<dbReference type="SMART" id="SM00271">
    <property type="entry name" value="DnaJ"/>
    <property type="match status" value="1"/>
</dbReference>
<sequence>MAKFGKWIGGGLGWAVGGPIGAIFGFVVGSIIDGSSAEIQTGRTTGYSGQTTTGGYVMSLLVLVASVMKADGKVMKSELDYVKSFLVQNFGEASAQEALKLLRDLLKQTIPVNEVCRQIRQNMNYSARLQLLHFLFGIANADGHVDEKERQLIQHISHEMGLGNSDFESIQAMFVRNIHADYKILEIEPNASDEELKKAYRRMAMKYHPDKVSHLGEDFQKAAKDKFQMVNQAYENIKKERKIS</sequence>
<dbReference type="InterPro" id="IPR036869">
    <property type="entry name" value="J_dom_sf"/>
</dbReference>
<dbReference type="PANTHER" id="PTHR24074">
    <property type="entry name" value="CO-CHAPERONE PROTEIN DJLA"/>
    <property type="match status" value="1"/>
</dbReference>
<dbReference type="Gene3D" id="1.10.3680.10">
    <property type="entry name" value="TerB-like"/>
    <property type="match status" value="1"/>
</dbReference>
<dbReference type="SUPFAM" id="SSF46565">
    <property type="entry name" value="Chaperone J-domain"/>
    <property type="match status" value="1"/>
</dbReference>
<evidence type="ECO:0000259" key="2">
    <source>
        <dbReference type="PROSITE" id="PS50076"/>
    </source>
</evidence>
<dbReference type="InterPro" id="IPR001623">
    <property type="entry name" value="DnaJ_domain"/>
</dbReference>
<dbReference type="SUPFAM" id="SSF158682">
    <property type="entry name" value="TerB-like"/>
    <property type="match status" value="1"/>
</dbReference>
<dbReference type="AlphaFoldDB" id="A0A831LT10"/>
<reference evidence="3" key="1">
    <citation type="journal article" date="2020" name="mSystems">
        <title>Genome- and Community-Level Interaction Insights into Carbon Utilization and Element Cycling Functions of Hydrothermarchaeota in Hydrothermal Sediment.</title>
        <authorList>
            <person name="Zhou Z."/>
            <person name="Liu Y."/>
            <person name="Xu W."/>
            <person name="Pan J."/>
            <person name="Luo Z.H."/>
            <person name="Li M."/>
        </authorList>
    </citation>
    <scope>NUCLEOTIDE SEQUENCE [LARGE SCALE GENOMIC DNA]</scope>
    <source>
        <strain evidence="3">SpSt-1217</strain>
    </source>
</reference>
<gene>
    <name evidence="3" type="ORF">ENN90_15100</name>
</gene>
<feature type="transmembrane region" description="Helical" evidence="1">
    <location>
        <begin position="12"/>
        <end position="32"/>
    </location>
</feature>
<dbReference type="Proteomes" id="UP000886047">
    <property type="component" value="Unassembled WGS sequence"/>
</dbReference>
<evidence type="ECO:0000313" key="3">
    <source>
        <dbReference type="EMBL" id="HDR52923.1"/>
    </source>
</evidence>
<accession>A0A831LT10</accession>
<dbReference type="EMBL" id="DSDK01000847">
    <property type="protein sequence ID" value="HDR52923.1"/>
    <property type="molecule type" value="Genomic_DNA"/>
</dbReference>
<name>A0A831LT10_9BACT</name>
<keyword evidence="1" id="KW-1133">Transmembrane helix</keyword>
<dbReference type="InterPro" id="IPR050817">
    <property type="entry name" value="DjlA_DnaK_co-chaperone"/>
</dbReference>
<keyword evidence="1" id="KW-0812">Transmembrane</keyword>